<reference evidence="3" key="1">
    <citation type="journal article" date="2017" name="Genome Biol.">
        <title>Comparative genomics reveals high biological diversity and specific adaptations in the industrially and medically important fungal genus Aspergillus.</title>
        <authorList>
            <person name="de Vries R.P."/>
            <person name="Riley R."/>
            <person name="Wiebenga A."/>
            <person name="Aguilar-Osorio G."/>
            <person name="Amillis S."/>
            <person name="Uchima C.A."/>
            <person name="Anderluh G."/>
            <person name="Asadollahi M."/>
            <person name="Askin M."/>
            <person name="Barry K."/>
            <person name="Battaglia E."/>
            <person name="Bayram O."/>
            <person name="Benocci T."/>
            <person name="Braus-Stromeyer S.A."/>
            <person name="Caldana C."/>
            <person name="Canovas D."/>
            <person name="Cerqueira G.C."/>
            <person name="Chen F."/>
            <person name="Chen W."/>
            <person name="Choi C."/>
            <person name="Clum A."/>
            <person name="Dos Santos R.A."/>
            <person name="Damasio A.R."/>
            <person name="Diallinas G."/>
            <person name="Emri T."/>
            <person name="Fekete E."/>
            <person name="Flipphi M."/>
            <person name="Freyberg S."/>
            <person name="Gallo A."/>
            <person name="Gournas C."/>
            <person name="Habgood R."/>
            <person name="Hainaut M."/>
            <person name="Harispe M.L."/>
            <person name="Henrissat B."/>
            <person name="Hilden K.S."/>
            <person name="Hope R."/>
            <person name="Hossain A."/>
            <person name="Karabika E."/>
            <person name="Karaffa L."/>
            <person name="Karanyi Z."/>
            <person name="Krasevec N."/>
            <person name="Kuo A."/>
            <person name="Kusch H."/>
            <person name="LaButti K."/>
            <person name="Lagendijk E.L."/>
            <person name="Lapidus A."/>
            <person name="Levasseur A."/>
            <person name="Lindquist E."/>
            <person name="Lipzen A."/>
            <person name="Logrieco A.F."/>
            <person name="MacCabe A."/>
            <person name="Maekelae M.R."/>
            <person name="Malavazi I."/>
            <person name="Melin P."/>
            <person name="Meyer V."/>
            <person name="Mielnichuk N."/>
            <person name="Miskei M."/>
            <person name="Molnar A.P."/>
            <person name="Mule G."/>
            <person name="Ngan C.Y."/>
            <person name="Orejas M."/>
            <person name="Orosz E."/>
            <person name="Ouedraogo J.P."/>
            <person name="Overkamp K.M."/>
            <person name="Park H.-S."/>
            <person name="Perrone G."/>
            <person name="Piumi F."/>
            <person name="Punt P.J."/>
            <person name="Ram A.F."/>
            <person name="Ramon A."/>
            <person name="Rauscher S."/>
            <person name="Record E."/>
            <person name="Riano-Pachon D.M."/>
            <person name="Robert V."/>
            <person name="Roehrig J."/>
            <person name="Ruller R."/>
            <person name="Salamov A."/>
            <person name="Salih N.S."/>
            <person name="Samson R.A."/>
            <person name="Sandor E."/>
            <person name="Sanguinetti M."/>
            <person name="Schuetze T."/>
            <person name="Sepcic K."/>
            <person name="Shelest E."/>
            <person name="Sherlock G."/>
            <person name="Sophianopoulou V."/>
            <person name="Squina F.M."/>
            <person name="Sun H."/>
            <person name="Susca A."/>
            <person name="Todd R.B."/>
            <person name="Tsang A."/>
            <person name="Unkles S.E."/>
            <person name="van de Wiele N."/>
            <person name="van Rossen-Uffink D."/>
            <person name="Oliveira J.V."/>
            <person name="Vesth T.C."/>
            <person name="Visser J."/>
            <person name="Yu J.-H."/>
            <person name="Zhou M."/>
            <person name="Andersen M.R."/>
            <person name="Archer D.B."/>
            <person name="Baker S.E."/>
            <person name="Benoit I."/>
            <person name="Brakhage A.A."/>
            <person name="Braus G.H."/>
            <person name="Fischer R."/>
            <person name="Frisvad J.C."/>
            <person name="Goldman G.H."/>
            <person name="Houbraken J."/>
            <person name="Oakley B."/>
            <person name="Pocsi I."/>
            <person name="Scazzocchio C."/>
            <person name="Seiboth B."/>
            <person name="vanKuyk P.A."/>
            <person name="Wortman J."/>
            <person name="Dyer P.S."/>
            <person name="Grigoriev I.V."/>
        </authorList>
    </citation>
    <scope>NUCLEOTIDE SEQUENCE [LARGE SCALE GENOMIC DNA]</scope>
    <source>
        <strain evidence="3">DTO 134E9</strain>
    </source>
</reference>
<name>A0A1L9R4H1_ASPWE</name>
<organism evidence="2 3">
    <name type="scientific">Aspergillus wentii DTO 134E9</name>
    <dbReference type="NCBI Taxonomy" id="1073089"/>
    <lineage>
        <taxon>Eukaryota</taxon>
        <taxon>Fungi</taxon>
        <taxon>Dikarya</taxon>
        <taxon>Ascomycota</taxon>
        <taxon>Pezizomycotina</taxon>
        <taxon>Eurotiomycetes</taxon>
        <taxon>Eurotiomycetidae</taxon>
        <taxon>Eurotiales</taxon>
        <taxon>Aspergillaceae</taxon>
        <taxon>Aspergillus</taxon>
        <taxon>Aspergillus subgen. Cremei</taxon>
    </lineage>
</organism>
<dbReference type="AlphaFoldDB" id="A0A1L9R4H1"/>
<keyword evidence="3" id="KW-1185">Reference proteome</keyword>
<proteinExistence type="predicted"/>
<dbReference type="OrthoDB" id="4259138at2759"/>
<dbReference type="Proteomes" id="UP000184383">
    <property type="component" value="Unassembled WGS sequence"/>
</dbReference>
<evidence type="ECO:0000313" key="3">
    <source>
        <dbReference type="Proteomes" id="UP000184383"/>
    </source>
</evidence>
<feature type="chain" id="PRO_5013109578" description="Lysine-specific metallo-endopeptidase domain-containing protein" evidence="1">
    <location>
        <begin position="22"/>
        <end position="368"/>
    </location>
</feature>
<evidence type="ECO:0000313" key="2">
    <source>
        <dbReference type="EMBL" id="OJJ29821.1"/>
    </source>
</evidence>
<dbReference type="VEuPathDB" id="FungiDB:ASPWEDRAFT_33052"/>
<evidence type="ECO:0000256" key="1">
    <source>
        <dbReference type="SAM" id="SignalP"/>
    </source>
</evidence>
<dbReference type="RefSeq" id="XP_040683498.1">
    <property type="nucleotide sequence ID" value="XM_040833737.1"/>
</dbReference>
<dbReference type="Gene3D" id="3.40.390.10">
    <property type="entry name" value="Collagenase (Catalytic Domain)"/>
    <property type="match status" value="1"/>
</dbReference>
<dbReference type="GeneID" id="63749585"/>
<dbReference type="InterPro" id="IPR024079">
    <property type="entry name" value="MetalloPept_cat_dom_sf"/>
</dbReference>
<protein>
    <recommendedName>
        <fullName evidence="4">Lysine-specific metallo-endopeptidase domain-containing protein</fullName>
    </recommendedName>
</protein>
<feature type="signal peptide" evidence="1">
    <location>
        <begin position="1"/>
        <end position="21"/>
    </location>
</feature>
<dbReference type="EMBL" id="KV878218">
    <property type="protein sequence ID" value="OJJ29821.1"/>
    <property type="molecule type" value="Genomic_DNA"/>
</dbReference>
<sequence>MRFSCWKLILFFDLLLPMVAGQSFRYTTGAKAGSCDGNTAKLDAWIGESKILTNAAKKAIDSVSTNVVAQKLFTSWFKIDFVQKSTGAVPTTESNQAWQRVKLTFETLYDFLVRDRGYPGMQDPPTIYCDGTFAQLVGWNSAALDSEGNFIPEYIGNKPTGRFLKVRDIYDYVKSSMPDVNPYWVNDERGYMFEYEHDADLCRSDALAYTIAGYRGREYIRPGVLPNKTPFRDVILICESLFTGTQSGTTELGKNDGAYRDPTKSAFDIAEAFSDSATFFHELVHLVTAHLTYDPFNPGRLDPRSMYINDFAYEHVDALNLDRNHAADNAQSYAFFALAYWYYINNWGSNVKPITFYSGTATFWDWPN</sequence>
<dbReference type="GO" id="GO:0008237">
    <property type="term" value="F:metallopeptidase activity"/>
    <property type="evidence" value="ECO:0007669"/>
    <property type="project" value="InterPro"/>
</dbReference>
<evidence type="ECO:0008006" key="4">
    <source>
        <dbReference type="Google" id="ProtNLM"/>
    </source>
</evidence>
<keyword evidence="1" id="KW-0732">Signal</keyword>
<accession>A0A1L9R4H1</accession>
<gene>
    <name evidence="2" type="ORF">ASPWEDRAFT_33052</name>
</gene>